<dbReference type="EMBL" id="JBCGDC010000003">
    <property type="protein sequence ID" value="MFB6391840.1"/>
    <property type="molecule type" value="Genomic_DNA"/>
</dbReference>
<dbReference type="InterPro" id="IPR036291">
    <property type="entry name" value="NAD(P)-bd_dom_sf"/>
</dbReference>
<proteinExistence type="predicted"/>
<evidence type="ECO:0000313" key="3">
    <source>
        <dbReference type="EMBL" id="MFB6391840.1"/>
    </source>
</evidence>
<keyword evidence="1" id="KW-0560">Oxidoreductase</keyword>
<evidence type="ECO:0000313" key="4">
    <source>
        <dbReference type="Proteomes" id="UP001582793"/>
    </source>
</evidence>
<dbReference type="InterPro" id="IPR051267">
    <property type="entry name" value="STEAP_metalloreductase"/>
</dbReference>
<feature type="domain" description="Pyrroline-5-carboxylate reductase catalytic N-terminal" evidence="2">
    <location>
        <begin position="3"/>
        <end position="92"/>
    </location>
</feature>
<accession>A0ABV5CIL8</accession>
<keyword evidence="4" id="KW-1185">Reference proteome</keyword>
<name>A0ABV5CIL8_9ACTN</name>
<dbReference type="Pfam" id="PF03807">
    <property type="entry name" value="F420_oxidored"/>
    <property type="match status" value="1"/>
</dbReference>
<gene>
    <name evidence="3" type="ORF">AAFH96_01805</name>
</gene>
<dbReference type="InterPro" id="IPR028939">
    <property type="entry name" value="P5C_Rdtase_cat_N"/>
</dbReference>
<evidence type="ECO:0000256" key="1">
    <source>
        <dbReference type="ARBA" id="ARBA00023002"/>
    </source>
</evidence>
<protein>
    <submittedName>
        <fullName evidence="3">NADPH-dependent F420 reductase</fullName>
    </submittedName>
</protein>
<dbReference type="PANTHER" id="PTHR14239">
    <property type="entry name" value="DUDULIN-RELATED"/>
    <property type="match status" value="1"/>
</dbReference>
<evidence type="ECO:0000259" key="2">
    <source>
        <dbReference type="Pfam" id="PF03807"/>
    </source>
</evidence>
<comment type="caution">
    <text evidence="3">The sequence shown here is derived from an EMBL/GenBank/DDBJ whole genome shotgun (WGS) entry which is preliminary data.</text>
</comment>
<dbReference type="RefSeq" id="WP_364207274.1">
    <property type="nucleotide sequence ID" value="NZ_JBCGDC010000003.1"/>
</dbReference>
<dbReference type="Proteomes" id="UP001582793">
    <property type="component" value="Unassembled WGS sequence"/>
</dbReference>
<sequence length="223" mass="23081">MTTIGLIGSGHIGGTLARLAVAAGHDVVLSNSRGPETLAELVDELGPKARAGTPAEAAEAGDIVVVTVPLKAYRDVPAGPLAGKVVVDTNNYYPERDGRIAELEDGSTTTGELLARHLTDALVVKGFNNIFFAHLASLARPAGAADRTALPVAGDDPAAKRAVAEFLDSIGFDTVDIGPLAENWRTQRDTPVYVTPYGAFDDPSGTPADARTIRDAVAAATRA</sequence>
<reference evidence="3 4" key="1">
    <citation type="submission" date="2024-04" db="EMBL/GenBank/DDBJ databases">
        <title>Polymorphospora sp. isolated from Baiyangdian Lake in Xiong'an New Area.</title>
        <authorList>
            <person name="Zhang X."/>
            <person name="Liu J."/>
        </authorList>
    </citation>
    <scope>NUCLEOTIDE SEQUENCE [LARGE SCALE GENOMIC DNA]</scope>
    <source>
        <strain evidence="3 4">2-325</strain>
    </source>
</reference>
<organism evidence="3 4">
    <name type="scientific">Polymorphospora lycopeni</name>
    <dbReference type="NCBI Taxonomy" id="3140240"/>
    <lineage>
        <taxon>Bacteria</taxon>
        <taxon>Bacillati</taxon>
        <taxon>Actinomycetota</taxon>
        <taxon>Actinomycetes</taxon>
        <taxon>Micromonosporales</taxon>
        <taxon>Micromonosporaceae</taxon>
        <taxon>Polymorphospora</taxon>
    </lineage>
</organism>
<dbReference type="SUPFAM" id="SSF51735">
    <property type="entry name" value="NAD(P)-binding Rossmann-fold domains"/>
    <property type="match status" value="1"/>
</dbReference>
<dbReference type="PANTHER" id="PTHR14239:SF10">
    <property type="entry name" value="REDUCTASE"/>
    <property type="match status" value="1"/>
</dbReference>
<dbReference type="Gene3D" id="3.40.50.720">
    <property type="entry name" value="NAD(P)-binding Rossmann-like Domain"/>
    <property type="match status" value="1"/>
</dbReference>